<dbReference type="Proteomes" id="UP000829720">
    <property type="component" value="Unassembled WGS sequence"/>
</dbReference>
<keyword evidence="4" id="KW-1185">Reference proteome</keyword>
<dbReference type="PANTHER" id="PTHR22426">
    <property type="entry name" value="ARGININE_SERINE-RICH COILED-COIL PROTEIN 2"/>
    <property type="match status" value="1"/>
</dbReference>
<name>A0A8T3CVH5_9TELE</name>
<proteinExistence type="predicted"/>
<gene>
    <name evidence="3" type="ORF">AGOR_G00197630</name>
</gene>
<comment type="caution">
    <text evidence="3">The sequence shown here is derived from an EMBL/GenBank/DDBJ whole genome shotgun (WGS) entry which is preliminary data.</text>
</comment>
<evidence type="ECO:0000313" key="3">
    <source>
        <dbReference type="EMBL" id="KAI1886615.1"/>
    </source>
</evidence>
<dbReference type="EMBL" id="JAERUA010000019">
    <property type="protein sequence ID" value="KAI1886615.1"/>
    <property type="molecule type" value="Genomic_DNA"/>
</dbReference>
<dbReference type="InterPro" id="IPR028124">
    <property type="entry name" value="SMAP_dom"/>
</dbReference>
<feature type="compositionally biased region" description="Basic and acidic residues" evidence="1">
    <location>
        <begin position="102"/>
        <end position="122"/>
    </location>
</feature>
<evidence type="ECO:0000313" key="4">
    <source>
        <dbReference type="Proteomes" id="UP000829720"/>
    </source>
</evidence>
<dbReference type="OrthoDB" id="9451331at2759"/>
<feature type="region of interest" description="Disordered" evidence="1">
    <location>
        <begin position="1"/>
        <end position="207"/>
    </location>
</feature>
<dbReference type="AlphaFoldDB" id="A0A8T3CVH5"/>
<evidence type="ECO:0000256" key="1">
    <source>
        <dbReference type="SAM" id="MobiDB-lite"/>
    </source>
</evidence>
<evidence type="ECO:0000259" key="2">
    <source>
        <dbReference type="Pfam" id="PF15477"/>
    </source>
</evidence>
<protein>
    <recommendedName>
        <fullName evidence="2">Small acidic protein-like domain-containing protein</fullName>
    </recommendedName>
</protein>
<reference evidence="3" key="1">
    <citation type="submission" date="2021-01" db="EMBL/GenBank/DDBJ databases">
        <authorList>
            <person name="Zahm M."/>
            <person name="Roques C."/>
            <person name="Cabau C."/>
            <person name="Klopp C."/>
            <person name="Donnadieu C."/>
            <person name="Jouanno E."/>
            <person name="Lampietro C."/>
            <person name="Louis A."/>
            <person name="Herpin A."/>
            <person name="Echchiki A."/>
            <person name="Berthelot C."/>
            <person name="Parey E."/>
            <person name="Roest-Crollius H."/>
            <person name="Braasch I."/>
            <person name="Postlethwait J."/>
            <person name="Bobe J."/>
            <person name="Montfort J."/>
            <person name="Bouchez O."/>
            <person name="Begum T."/>
            <person name="Mejri S."/>
            <person name="Adams A."/>
            <person name="Chen W.-J."/>
            <person name="Guiguen Y."/>
        </authorList>
    </citation>
    <scope>NUCLEOTIDE SEQUENCE</scope>
    <source>
        <tissue evidence="3">Blood</tissue>
    </source>
</reference>
<organism evidence="3 4">
    <name type="scientific">Albula goreensis</name>
    <dbReference type="NCBI Taxonomy" id="1534307"/>
    <lineage>
        <taxon>Eukaryota</taxon>
        <taxon>Metazoa</taxon>
        <taxon>Chordata</taxon>
        <taxon>Craniata</taxon>
        <taxon>Vertebrata</taxon>
        <taxon>Euteleostomi</taxon>
        <taxon>Actinopterygii</taxon>
        <taxon>Neopterygii</taxon>
        <taxon>Teleostei</taxon>
        <taxon>Albuliformes</taxon>
        <taxon>Albulidae</taxon>
        <taxon>Albula</taxon>
    </lineage>
</organism>
<sequence>MGDTNTEGKEEDNDNTGGKKKKKKTSKDPAEEVTEESAAKILNGQEGEEEPKKKKKKKNKADLAGSVEQPGAQEVAAPQSKSSEEITEPAATAEKKKRKRTAKQEESVQEAAETKEEKKSASEEGEAEAIPAVNGKGKKGKKKKNSADGGSRPEEKDEAGGAEGEVEETMPQKKKKKKEKKGEGEGVDSKPDTTSMQGEVVFVSEKHGNKDEIKIDQARRQALQMDIDRESYPKASECCSVLHFANLSIFPLNQNLGQWGTAHFESASQQQKFLRLMGGFKKSSQPVGSSGGRANMALGREGQDVLQQGLLGEFERAQNRRMDFQNKGAGLGFTPPSNKKFSIDINASRSVRFDD</sequence>
<feature type="domain" description="Small acidic protein-like" evidence="2">
    <location>
        <begin position="259"/>
        <end position="332"/>
    </location>
</feature>
<feature type="compositionally biased region" description="Basic and acidic residues" evidence="1">
    <location>
        <begin position="180"/>
        <end position="191"/>
    </location>
</feature>
<accession>A0A8T3CVH5</accession>
<dbReference type="Pfam" id="PF15477">
    <property type="entry name" value="SMAP"/>
    <property type="match status" value="1"/>
</dbReference>
<dbReference type="PANTHER" id="PTHR22426:SF1">
    <property type="entry name" value="LYSINE-RICH NUCLEOLAR PROTEIN 1"/>
    <property type="match status" value="1"/>
</dbReference>